<organism evidence="5 6">
    <name type="scientific">Etheostoma spectabile</name>
    <name type="common">orangethroat darter</name>
    <dbReference type="NCBI Taxonomy" id="54343"/>
    <lineage>
        <taxon>Eukaryota</taxon>
        <taxon>Metazoa</taxon>
        <taxon>Chordata</taxon>
        <taxon>Craniata</taxon>
        <taxon>Vertebrata</taxon>
        <taxon>Euteleostomi</taxon>
        <taxon>Actinopterygii</taxon>
        <taxon>Neopterygii</taxon>
        <taxon>Teleostei</taxon>
        <taxon>Neoteleostei</taxon>
        <taxon>Acanthomorphata</taxon>
        <taxon>Eupercaria</taxon>
        <taxon>Perciformes</taxon>
        <taxon>Percoidei</taxon>
        <taxon>Percidae</taxon>
        <taxon>Etheostomatinae</taxon>
        <taxon>Etheostoma</taxon>
    </lineage>
</organism>
<feature type="transmembrane region" description="Helical" evidence="4">
    <location>
        <begin position="303"/>
        <end position="324"/>
    </location>
</feature>
<evidence type="ECO:0000313" key="6">
    <source>
        <dbReference type="Proteomes" id="UP000327493"/>
    </source>
</evidence>
<evidence type="ECO:0008006" key="7">
    <source>
        <dbReference type="Google" id="ProtNLM"/>
    </source>
</evidence>
<dbReference type="Gene3D" id="2.60.40.10">
    <property type="entry name" value="Immunoglobulins"/>
    <property type="match status" value="1"/>
</dbReference>
<protein>
    <recommendedName>
        <fullName evidence="7">Ig-like domain-containing protein</fullName>
    </recommendedName>
</protein>
<keyword evidence="3 4" id="KW-0472">Membrane</keyword>
<feature type="transmembrane region" description="Helical" evidence="4">
    <location>
        <begin position="171"/>
        <end position="193"/>
    </location>
</feature>
<comment type="caution">
    <text evidence="5">The sequence shown here is derived from an EMBL/GenBank/DDBJ whole genome shotgun (WGS) entry which is preliminary data.</text>
</comment>
<evidence type="ECO:0000256" key="1">
    <source>
        <dbReference type="ARBA" id="ARBA00004370"/>
    </source>
</evidence>
<dbReference type="InterPro" id="IPR013783">
    <property type="entry name" value="Ig-like_fold"/>
</dbReference>
<dbReference type="AlphaFoldDB" id="A0A5J5CQK3"/>
<dbReference type="InterPro" id="IPR050671">
    <property type="entry name" value="CD300_family_receptors"/>
</dbReference>
<reference evidence="5 6" key="1">
    <citation type="submission" date="2019-08" db="EMBL/GenBank/DDBJ databases">
        <title>A chromosome-level genome assembly, high-density linkage maps, and genome scans reveal the genomic architecture of hybrid incompatibilities underlying speciation via character displacement in darters (Percidae: Etheostominae).</title>
        <authorList>
            <person name="Moran R.L."/>
            <person name="Catchen J.M."/>
            <person name="Fuller R.C."/>
        </authorList>
    </citation>
    <scope>NUCLEOTIDE SEQUENCE [LARGE SCALE GENOMIC DNA]</scope>
    <source>
        <strain evidence="5">EspeVRDwgs_2016</strain>
        <tissue evidence="5">Muscle</tissue>
    </source>
</reference>
<accession>A0A5J5CQK3</accession>
<sequence length="405" mass="44408">MLSLYVPHLILAGLIGMPSLYVDHQEIIAFEGRSVTVRCHCKDPKITQWCRLGGTCVSDQTGSIDGTTVTINDSVPNGFTVTLMELKTESSGWYWCNNGDFQMPVHVTVHESTTTTTTTLPNTANLTGRLPTTQHSSLLTNAEPHTAQPTNSTINRAGGENLQDEHKSSTIVTILSTTLVLLLLVVPAAFFGWRMMIKDKTKLEGSDITVQNNLPKESVTYSTIVIKDSVRQLTEPVDGILSAQSPTWLFTFFSSSLDSQIIGGADVKAYFYLSVTRAPLATRSHLTTSSPEPVSAFDHLKHFLIPLSLLIFIVMVLLLIWLMLKRHKQTRADSSATTTALDLGGQASIATPSLCNSLPQRSDEKSELDGTYSSVVIVGQQTPKRVEARDEDVTYSMLAQHQQNL</sequence>
<evidence type="ECO:0000313" key="5">
    <source>
        <dbReference type="EMBL" id="KAA8583724.1"/>
    </source>
</evidence>
<dbReference type="SUPFAM" id="SSF48726">
    <property type="entry name" value="Immunoglobulin"/>
    <property type="match status" value="1"/>
</dbReference>
<name>A0A5J5CQK3_9PERO</name>
<comment type="subcellular location">
    <subcellularLocation>
        <location evidence="1">Membrane</location>
    </subcellularLocation>
</comment>
<gene>
    <name evidence="5" type="ORF">FQN60_014932</name>
</gene>
<dbReference type="PANTHER" id="PTHR11860">
    <property type="entry name" value="POLYMERIC-IMMUNOGLOBULIN RECEPTOR"/>
    <property type="match status" value="1"/>
</dbReference>
<evidence type="ECO:0000256" key="3">
    <source>
        <dbReference type="ARBA" id="ARBA00023136"/>
    </source>
</evidence>
<dbReference type="GO" id="GO:0004888">
    <property type="term" value="F:transmembrane signaling receptor activity"/>
    <property type="evidence" value="ECO:0007669"/>
    <property type="project" value="TreeGrafter"/>
</dbReference>
<dbReference type="EMBL" id="VOFY01000017">
    <property type="protein sequence ID" value="KAA8583724.1"/>
    <property type="molecule type" value="Genomic_DNA"/>
</dbReference>
<keyword evidence="4" id="KW-1133">Transmembrane helix</keyword>
<keyword evidence="6" id="KW-1185">Reference proteome</keyword>
<evidence type="ECO:0000256" key="2">
    <source>
        <dbReference type="ARBA" id="ARBA00022692"/>
    </source>
</evidence>
<dbReference type="InterPro" id="IPR036179">
    <property type="entry name" value="Ig-like_dom_sf"/>
</dbReference>
<proteinExistence type="predicted"/>
<dbReference type="PANTHER" id="PTHR11860:SF87">
    <property type="entry name" value="CMRF35-LIKE MOLECULE 8"/>
    <property type="match status" value="1"/>
</dbReference>
<keyword evidence="2 4" id="KW-0812">Transmembrane</keyword>
<evidence type="ECO:0000256" key="4">
    <source>
        <dbReference type="SAM" id="Phobius"/>
    </source>
</evidence>
<dbReference type="Proteomes" id="UP000327493">
    <property type="component" value="Chromosome 17"/>
</dbReference>
<dbReference type="GO" id="GO:0005886">
    <property type="term" value="C:plasma membrane"/>
    <property type="evidence" value="ECO:0007669"/>
    <property type="project" value="TreeGrafter"/>
</dbReference>